<dbReference type="Proteomes" id="UP000266841">
    <property type="component" value="Unassembled WGS sequence"/>
</dbReference>
<proteinExistence type="predicted"/>
<evidence type="ECO:0000313" key="1">
    <source>
        <dbReference type="EMBL" id="EJK72064.1"/>
    </source>
</evidence>
<name>K0T4I9_THAOC</name>
<sequence length="147" mass="16857">MAYVEVRMWRFMKPAHIRWLESMAEKHKLSSPSKALRCCVNCVATAANDNEPWIGSFEHENSCTYILSDEERQEGPVFQLAKQQLDWIDGIRSVQAYPDQFIHRALFLLQIIKHCQNLDEHTVFGIIRCKTSVSECEGAKIASNNSA</sequence>
<dbReference type="EMBL" id="AGNL01006407">
    <property type="protein sequence ID" value="EJK72064.1"/>
    <property type="molecule type" value="Genomic_DNA"/>
</dbReference>
<dbReference type="OMA" id="CKSTIAQ"/>
<gene>
    <name evidence="1" type="ORF">THAOC_06444</name>
</gene>
<dbReference type="eggNOG" id="ENOG502TD60">
    <property type="taxonomic scope" value="Eukaryota"/>
</dbReference>
<comment type="caution">
    <text evidence="1">The sequence shown here is derived from an EMBL/GenBank/DDBJ whole genome shotgun (WGS) entry which is preliminary data.</text>
</comment>
<dbReference type="AlphaFoldDB" id="K0T4I9"/>
<reference evidence="1 2" key="1">
    <citation type="journal article" date="2012" name="Genome Biol.">
        <title>Genome and low-iron response of an oceanic diatom adapted to chronic iron limitation.</title>
        <authorList>
            <person name="Lommer M."/>
            <person name="Specht M."/>
            <person name="Roy A.S."/>
            <person name="Kraemer L."/>
            <person name="Andreson R."/>
            <person name="Gutowska M.A."/>
            <person name="Wolf J."/>
            <person name="Bergner S.V."/>
            <person name="Schilhabel M.B."/>
            <person name="Klostermeier U.C."/>
            <person name="Beiko R.G."/>
            <person name="Rosenstiel P."/>
            <person name="Hippler M."/>
            <person name="Laroche J."/>
        </authorList>
    </citation>
    <scope>NUCLEOTIDE SEQUENCE [LARGE SCALE GENOMIC DNA]</scope>
    <source>
        <strain evidence="1 2">CCMP1005</strain>
    </source>
</reference>
<accession>K0T4I9</accession>
<evidence type="ECO:0000313" key="2">
    <source>
        <dbReference type="Proteomes" id="UP000266841"/>
    </source>
</evidence>
<organism evidence="1 2">
    <name type="scientific">Thalassiosira oceanica</name>
    <name type="common">Marine diatom</name>
    <dbReference type="NCBI Taxonomy" id="159749"/>
    <lineage>
        <taxon>Eukaryota</taxon>
        <taxon>Sar</taxon>
        <taxon>Stramenopiles</taxon>
        <taxon>Ochrophyta</taxon>
        <taxon>Bacillariophyta</taxon>
        <taxon>Coscinodiscophyceae</taxon>
        <taxon>Thalassiosirophycidae</taxon>
        <taxon>Thalassiosirales</taxon>
        <taxon>Thalassiosiraceae</taxon>
        <taxon>Thalassiosira</taxon>
    </lineage>
</organism>
<keyword evidence="2" id="KW-1185">Reference proteome</keyword>
<dbReference type="OrthoDB" id="48398at2759"/>
<protein>
    <submittedName>
        <fullName evidence="1">Uncharacterized protein</fullName>
    </submittedName>
</protein>